<dbReference type="Proteomes" id="UP001389717">
    <property type="component" value="Unassembled WGS sequence"/>
</dbReference>
<keyword evidence="1" id="KW-0472">Membrane</keyword>
<feature type="transmembrane region" description="Helical" evidence="1">
    <location>
        <begin position="81"/>
        <end position="100"/>
    </location>
</feature>
<feature type="transmembrane region" description="Helical" evidence="1">
    <location>
        <begin position="21"/>
        <end position="42"/>
    </location>
</feature>
<feature type="transmembrane region" description="Helical" evidence="1">
    <location>
        <begin position="107"/>
        <end position="126"/>
    </location>
</feature>
<evidence type="ECO:0000256" key="1">
    <source>
        <dbReference type="SAM" id="Phobius"/>
    </source>
</evidence>
<name>A0ABU9K501_9BACI</name>
<comment type="caution">
    <text evidence="2">The sequence shown here is derived from an EMBL/GenBank/DDBJ whole genome shotgun (WGS) entry which is preliminary data.</text>
</comment>
<reference evidence="2 3" key="1">
    <citation type="submission" date="2024-04" db="EMBL/GenBank/DDBJ databases">
        <title>Bacillus oryzaecorticis sp. nov., a moderately halophilic bacterium isolated from rice husks.</title>
        <authorList>
            <person name="Zhu H.-S."/>
        </authorList>
    </citation>
    <scope>NUCLEOTIDE SEQUENCE [LARGE SCALE GENOMIC DNA]</scope>
    <source>
        <strain evidence="2 3">ZC255</strain>
    </source>
</reference>
<protein>
    <recommendedName>
        <fullName evidence="4">Peptidase S54 rhomboid domain-containing protein</fullName>
    </recommendedName>
</protein>
<dbReference type="RefSeq" id="WP_341979358.1">
    <property type="nucleotide sequence ID" value="NZ_JBBYAF010000001.1"/>
</dbReference>
<sequence>MFLRKTIKSENIPIKKSVFQTTSLFLWIIFLFILFLIGNLLLEVSTYGMEIGMRSTFITLEMLSKPFLSQLIWSSDPESSVLHLVMNIGVLYAVFTLGFWVKQYYKVTGVVLLLFFFSAAGIWYYVYILSNAVL</sequence>
<evidence type="ECO:0000313" key="3">
    <source>
        <dbReference type="Proteomes" id="UP001389717"/>
    </source>
</evidence>
<keyword evidence="1" id="KW-0812">Transmembrane</keyword>
<keyword evidence="3" id="KW-1185">Reference proteome</keyword>
<gene>
    <name evidence="2" type="ORF">AAEO50_00735</name>
</gene>
<keyword evidence="1" id="KW-1133">Transmembrane helix</keyword>
<accession>A0ABU9K501</accession>
<evidence type="ECO:0000313" key="2">
    <source>
        <dbReference type="EMBL" id="MEL3970793.1"/>
    </source>
</evidence>
<dbReference type="EMBL" id="JBBYAF010000001">
    <property type="protein sequence ID" value="MEL3970793.1"/>
    <property type="molecule type" value="Genomic_DNA"/>
</dbReference>
<evidence type="ECO:0008006" key="4">
    <source>
        <dbReference type="Google" id="ProtNLM"/>
    </source>
</evidence>
<proteinExistence type="predicted"/>
<organism evidence="2 3">
    <name type="scientific">Rossellomorea oryzaecorticis</name>
    <dbReference type="NCBI Taxonomy" id="1396505"/>
    <lineage>
        <taxon>Bacteria</taxon>
        <taxon>Bacillati</taxon>
        <taxon>Bacillota</taxon>
        <taxon>Bacilli</taxon>
        <taxon>Bacillales</taxon>
        <taxon>Bacillaceae</taxon>
        <taxon>Rossellomorea</taxon>
    </lineage>
</organism>